<dbReference type="InterPro" id="IPR046357">
    <property type="entry name" value="PPIase_dom_sf"/>
</dbReference>
<evidence type="ECO:0000256" key="2">
    <source>
        <dbReference type="ARBA" id="ARBA00004496"/>
    </source>
</evidence>
<evidence type="ECO:0000256" key="1">
    <source>
        <dbReference type="ARBA" id="ARBA00000971"/>
    </source>
</evidence>
<reference evidence="11 12" key="1">
    <citation type="submission" date="2019-06" db="EMBL/GenBank/DDBJ databases">
        <title>Sulfurimonas gotlandica sp. nov., a chemoautotrophic and psychrotolerant epsilonproteobacterium isolated from a pelagic redoxcline, and an emended description of the genus Sulfurimonas.</title>
        <authorList>
            <person name="Wang S."/>
            <person name="Jiang L."/>
            <person name="Shao Z."/>
        </authorList>
    </citation>
    <scope>NUCLEOTIDE SEQUENCE [LARGE SCALE GENOMIC DNA]</scope>
    <source>
        <strain evidence="11 12">B2</strain>
    </source>
</reference>
<dbReference type="PANTHER" id="PTHR47861">
    <property type="entry name" value="FKBP-TYPE PEPTIDYL-PROLYL CIS-TRANS ISOMERASE SLYD"/>
    <property type="match status" value="1"/>
</dbReference>
<name>A0A7M1AXJ6_9BACT</name>
<accession>A0A7M1AXJ6</accession>
<comment type="subcellular location">
    <subcellularLocation>
        <location evidence="2">Cytoplasm</location>
    </subcellularLocation>
</comment>
<evidence type="ECO:0000256" key="7">
    <source>
        <dbReference type="ARBA" id="ARBA00023235"/>
    </source>
</evidence>
<keyword evidence="7 9" id="KW-0413">Isomerase</keyword>
<keyword evidence="5 9" id="KW-0697">Rotamase</keyword>
<evidence type="ECO:0000256" key="9">
    <source>
        <dbReference type="PROSITE-ProRule" id="PRU00277"/>
    </source>
</evidence>
<dbReference type="Gene3D" id="3.10.50.40">
    <property type="match status" value="1"/>
</dbReference>
<proteinExistence type="inferred from homology"/>
<dbReference type="EC" id="5.2.1.8" evidence="9"/>
<evidence type="ECO:0000256" key="6">
    <source>
        <dbReference type="ARBA" id="ARBA00023186"/>
    </source>
</evidence>
<organism evidence="11 12">
    <name type="scientific">Sulfurimonas marina</name>
    <dbReference type="NCBI Taxonomy" id="2590551"/>
    <lineage>
        <taxon>Bacteria</taxon>
        <taxon>Pseudomonadati</taxon>
        <taxon>Campylobacterota</taxon>
        <taxon>Epsilonproteobacteria</taxon>
        <taxon>Campylobacterales</taxon>
        <taxon>Sulfurimonadaceae</taxon>
        <taxon>Sulfurimonas</taxon>
    </lineage>
</organism>
<keyword evidence="6" id="KW-0143">Chaperone</keyword>
<keyword evidence="12" id="KW-1185">Reference proteome</keyword>
<evidence type="ECO:0000259" key="10">
    <source>
        <dbReference type="PROSITE" id="PS50059"/>
    </source>
</evidence>
<dbReference type="AlphaFoldDB" id="A0A7M1AXJ6"/>
<comment type="catalytic activity">
    <reaction evidence="1 9">
        <text>[protein]-peptidylproline (omega=180) = [protein]-peptidylproline (omega=0)</text>
        <dbReference type="Rhea" id="RHEA:16237"/>
        <dbReference type="Rhea" id="RHEA-COMP:10747"/>
        <dbReference type="Rhea" id="RHEA-COMP:10748"/>
        <dbReference type="ChEBI" id="CHEBI:83833"/>
        <dbReference type="ChEBI" id="CHEBI:83834"/>
        <dbReference type="EC" id="5.2.1.8"/>
    </reaction>
</comment>
<keyword evidence="4" id="KW-0963">Cytoplasm</keyword>
<dbReference type="RefSeq" id="WP_193113475.1">
    <property type="nucleotide sequence ID" value="NZ_CP041165.1"/>
</dbReference>
<gene>
    <name evidence="11" type="ORF">FJR03_10575</name>
</gene>
<protein>
    <recommendedName>
        <fullName evidence="9">peptidylprolyl isomerase</fullName>
        <ecNumber evidence="9">5.2.1.8</ecNumber>
    </recommendedName>
</protein>
<evidence type="ECO:0000313" key="11">
    <source>
        <dbReference type="EMBL" id="QOP42154.1"/>
    </source>
</evidence>
<evidence type="ECO:0000256" key="5">
    <source>
        <dbReference type="ARBA" id="ARBA00023110"/>
    </source>
</evidence>
<dbReference type="GO" id="GO:0003755">
    <property type="term" value="F:peptidyl-prolyl cis-trans isomerase activity"/>
    <property type="evidence" value="ECO:0007669"/>
    <property type="project" value="UniProtKB-KW"/>
</dbReference>
<evidence type="ECO:0000256" key="8">
    <source>
        <dbReference type="ARBA" id="ARBA00037071"/>
    </source>
</evidence>
<dbReference type="GO" id="GO:0005737">
    <property type="term" value="C:cytoplasm"/>
    <property type="evidence" value="ECO:0007669"/>
    <property type="project" value="UniProtKB-SubCell"/>
</dbReference>
<dbReference type="GO" id="GO:0042026">
    <property type="term" value="P:protein refolding"/>
    <property type="evidence" value="ECO:0007669"/>
    <property type="project" value="UniProtKB-ARBA"/>
</dbReference>
<sequence>MEKITKNTLVSLSLKLEDEKGNLIDESDELMYLHGGYNQIFPKLEAELEGKKVGDTFELLLAPAEAFGEYDESLVAKESLQDLPEDVTVGMELEGENEAIAWVVESIEDEYAVLNANHELAGITLKASGEILEMEHLSDEGVDEILKMEHEH</sequence>
<dbReference type="EMBL" id="CP041165">
    <property type="protein sequence ID" value="QOP42154.1"/>
    <property type="molecule type" value="Genomic_DNA"/>
</dbReference>
<evidence type="ECO:0000256" key="3">
    <source>
        <dbReference type="ARBA" id="ARBA00006577"/>
    </source>
</evidence>
<dbReference type="KEGG" id="smax:FJR03_10575"/>
<comment type="similarity">
    <text evidence="3">Belongs to the FKBP-type PPIase family.</text>
</comment>
<dbReference type="PROSITE" id="PS50059">
    <property type="entry name" value="FKBP_PPIASE"/>
    <property type="match status" value="1"/>
</dbReference>
<dbReference type="Proteomes" id="UP000593910">
    <property type="component" value="Chromosome"/>
</dbReference>
<dbReference type="InterPro" id="IPR001179">
    <property type="entry name" value="PPIase_FKBP_dom"/>
</dbReference>
<comment type="function">
    <text evidence="8">Also involved in hydrogenase metallocenter assembly, probably by participating in the nickel insertion step. This function in hydrogenase biosynthesis requires chaperone activity and the presence of the metal-binding domain, but not PPIase activity.</text>
</comment>
<evidence type="ECO:0000256" key="4">
    <source>
        <dbReference type="ARBA" id="ARBA00022490"/>
    </source>
</evidence>
<dbReference type="SUPFAM" id="SSF54534">
    <property type="entry name" value="FKBP-like"/>
    <property type="match status" value="1"/>
</dbReference>
<feature type="domain" description="PPIase FKBP-type" evidence="10">
    <location>
        <begin position="5"/>
        <end position="94"/>
    </location>
</feature>
<evidence type="ECO:0000313" key="12">
    <source>
        <dbReference type="Proteomes" id="UP000593910"/>
    </source>
</evidence>
<dbReference type="PANTHER" id="PTHR47861:SF3">
    <property type="entry name" value="FKBP-TYPE PEPTIDYL-PROLYL CIS-TRANS ISOMERASE SLYD"/>
    <property type="match status" value="1"/>
</dbReference>